<keyword evidence="6" id="KW-0969">Cilium</keyword>
<evidence type="ECO:0000256" key="10">
    <source>
        <dbReference type="SAM" id="MobiDB-lite"/>
    </source>
</evidence>
<dbReference type="PANTHER" id="PTHR21648">
    <property type="entry name" value="FLAGELLAR RADIAL SPOKE PROTEIN 3"/>
    <property type="match status" value="1"/>
</dbReference>
<comment type="caution">
    <text evidence="11">The sequence shown here is derived from an EMBL/GenBank/DDBJ whole genome shotgun (WGS) entry which is preliminary data.</text>
</comment>
<keyword evidence="9" id="KW-0175">Coiled coil</keyword>
<evidence type="ECO:0000313" key="12">
    <source>
        <dbReference type="Proteomes" id="UP000230066"/>
    </source>
</evidence>
<keyword evidence="7" id="KW-0206">Cytoskeleton</keyword>
<comment type="similarity">
    <text evidence="2">Belongs to the flagellar radial spoke RSP3 family.</text>
</comment>
<evidence type="ECO:0000256" key="9">
    <source>
        <dbReference type="SAM" id="Coils"/>
    </source>
</evidence>
<proteinExistence type="inferred from homology"/>
<keyword evidence="3" id="KW-0963">Cytoplasm</keyword>
<feature type="compositionally biased region" description="Basic and acidic residues" evidence="10">
    <location>
        <begin position="86"/>
        <end position="96"/>
    </location>
</feature>
<evidence type="ECO:0000256" key="8">
    <source>
        <dbReference type="ARBA" id="ARBA00023273"/>
    </source>
</evidence>
<evidence type="ECO:0000256" key="1">
    <source>
        <dbReference type="ARBA" id="ARBA00004611"/>
    </source>
</evidence>
<name>A0A4E0RB40_FASHE</name>
<keyword evidence="5 11" id="KW-0282">Flagellum</keyword>
<feature type="region of interest" description="Disordered" evidence="10">
    <location>
        <begin position="351"/>
        <end position="427"/>
    </location>
</feature>
<comment type="subcellular location">
    <subcellularLocation>
        <location evidence="1">Cytoplasm</location>
        <location evidence="1">Cytoskeleton</location>
        <location evidence="1">Flagellum axoneme</location>
    </subcellularLocation>
</comment>
<dbReference type="Pfam" id="PF06098">
    <property type="entry name" value="Radial_spoke_3"/>
    <property type="match status" value="1"/>
</dbReference>
<evidence type="ECO:0000256" key="3">
    <source>
        <dbReference type="ARBA" id="ARBA00022490"/>
    </source>
</evidence>
<feature type="region of interest" description="Disordered" evidence="10">
    <location>
        <begin position="85"/>
        <end position="104"/>
    </location>
</feature>
<evidence type="ECO:0000313" key="11">
    <source>
        <dbReference type="EMBL" id="THD23594.1"/>
    </source>
</evidence>
<feature type="coiled-coil region" evidence="9">
    <location>
        <begin position="209"/>
        <end position="240"/>
    </location>
</feature>
<dbReference type="AlphaFoldDB" id="A0A4E0RB40"/>
<dbReference type="EMBL" id="JXXN02002056">
    <property type="protein sequence ID" value="THD23594.1"/>
    <property type="molecule type" value="Genomic_DNA"/>
</dbReference>
<dbReference type="Proteomes" id="UP000230066">
    <property type="component" value="Unassembled WGS sequence"/>
</dbReference>
<evidence type="ECO:0000256" key="4">
    <source>
        <dbReference type="ARBA" id="ARBA00022553"/>
    </source>
</evidence>
<keyword evidence="12" id="KW-1185">Reference proteome</keyword>
<keyword evidence="8" id="KW-0966">Cell projection</keyword>
<dbReference type="GO" id="GO:0005929">
    <property type="term" value="C:cilium"/>
    <property type="evidence" value="ECO:0007669"/>
    <property type="project" value="TreeGrafter"/>
</dbReference>
<accession>A0A4E0RB40</accession>
<evidence type="ECO:0000256" key="6">
    <source>
        <dbReference type="ARBA" id="ARBA00023069"/>
    </source>
</evidence>
<gene>
    <name evidence="11" type="ORF">D915_005449</name>
</gene>
<sequence length="427" mass="48911">MADVLPPRNIEGTYSFASQPKAINVRRKYRSNDPNQIEAPGAGYGNLMYDRRVVRGNTYAVQVLPAQAQVDPAEFEREINRRRREMSKQRAKEKFRPTSPMPLEGRLHKPVQTELYLEALSDLVEEGDVECQTDKFLDRPPSPLFISAKSGEDAETQIYEGDLFNFDLEVIPIIEVLVGKTIEQALLEVVEEEELSRIREQQMAFEEMRQADLAEVQRLLEQERRLREEKQKRKTEAIQMAAREKELTAKVAAQAFARAYLADLQTCVFKNLNENGYFYDPVEYDVETGFLSWLMEQIADELEVEKRARTLMDGLIREAVQERHYEYRRLELLEEDKSLSMSAGSALIQGVSPSQSAELEQKPRGATDLISGDDLVSQGPQTLRKDMLDEPLSEEAVEQPQAGDQQEGIEEEEEEAEDDEDNKPEDE</sequence>
<dbReference type="InterPro" id="IPR009290">
    <property type="entry name" value="Radial_spoke_3"/>
</dbReference>
<evidence type="ECO:0000256" key="2">
    <source>
        <dbReference type="ARBA" id="ARBA00006737"/>
    </source>
</evidence>
<evidence type="ECO:0000256" key="5">
    <source>
        <dbReference type="ARBA" id="ARBA00022846"/>
    </source>
</evidence>
<feature type="compositionally biased region" description="Acidic residues" evidence="10">
    <location>
        <begin position="407"/>
        <end position="427"/>
    </location>
</feature>
<reference evidence="11" key="1">
    <citation type="submission" date="2019-03" db="EMBL/GenBank/DDBJ databases">
        <title>Improved annotation for the trematode Fasciola hepatica.</title>
        <authorList>
            <person name="Choi Y.-J."/>
            <person name="Martin J."/>
            <person name="Mitreva M."/>
        </authorList>
    </citation>
    <scope>NUCLEOTIDE SEQUENCE [LARGE SCALE GENOMIC DNA]</scope>
</reference>
<organism evidence="11 12">
    <name type="scientific">Fasciola hepatica</name>
    <name type="common">Liver fluke</name>
    <dbReference type="NCBI Taxonomy" id="6192"/>
    <lineage>
        <taxon>Eukaryota</taxon>
        <taxon>Metazoa</taxon>
        <taxon>Spiralia</taxon>
        <taxon>Lophotrochozoa</taxon>
        <taxon>Platyhelminthes</taxon>
        <taxon>Trematoda</taxon>
        <taxon>Digenea</taxon>
        <taxon>Plagiorchiida</taxon>
        <taxon>Echinostomata</taxon>
        <taxon>Echinostomatoidea</taxon>
        <taxon>Fasciolidae</taxon>
        <taxon>Fasciola</taxon>
    </lineage>
</organism>
<protein>
    <submittedName>
        <fullName evidence="11">Flagellar radial spoke protein 3</fullName>
    </submittedName>
</protein>
<dbReference type="PANTHER" id="PTHR21648:SF0">
    <property type="entry name" value="RADIAL SPOKE HEAD PROTEIN 3 HOMOLOG"/>
    <property type="match status" value="1"/>
</dbReference>
<keyword evidence="4" id="KW-0597">Phosphoprotein</keyword>
<evidence type="ECO:0000256" key="7">
    <source>
        <dbReference type="ARBA" id="ARBA00023212"/>
    </source>
</evidence>